<dbReference type="PANTHER" id="PTHR33840:SF1">
    <property type="entry name" value="TLE1 PHOSPHOLIPASE DOMAIN-CONTAINING PROTEIN"/>
    <property type="match status" value="1"/>
</dbReference>
<dbReference type="InterPro" id="IPR029058">
    <property type="entry name" value="AB_hydrolase_fold"/>
</dbReference>
<keyword evidence="4" id="KW-1185">Reference proteome</keyword>
<dbReference type="SUPFAM" id="SSF53474">
    <property type="entry name" value="alpha/beta-Hydrolases"/>
    <property type="match status" value="1"/>
</dbReference>
<organism evidence="3 4">
    <name type="scientific">Pseudoalteromonas phenolica</name>
    <dbReference type="NCBI Taxonomy" id="161398"/>
    <lineage>
        <taxon>Bacteria</taxon>
        <taxon>Pseudomonadati</taxon>
        <taxon>Pseudomonadota</taxon>
        <taxon>Gammaproteobacteria</taxon>
        <taxon>Alteromonadales</taxon>
        <taxon>Pseudoalteromonadaceae</taxon>
        <taxon>Pseudoalteromonas</taxon>
    </lineage>
</organism>
<dbReference type="OrthoDB" id="7364083at2"/>
<accession>A0A0S2K1Y4</accession>
<dbReference type="InterPro" id="IPR018712">
    <property type="entry name" value="Tle1-like_cat"/>
</dbReference>
<name>A0A0S2K1Y4_9GAMM</name>
<dbReference type="RefSeq" id="WP_083496564.1">
    <property type="nucleotide sequence ID" value="NZ_CP013187.1"/>
</dbReference>
<reference evidence="3 4" key="1">
    <citation type="submission" date="2015-11" db="EMBL/GenBank/DDBJ databases">
        <authorList>
            <person name="Zhang Y."/>
            <person name="Guo Z."/>
        </authorList>
    </citation>
    <scope>NUCLEOTIDE SEQUENCE [LARGE SCALE GENOMIC DNA]</scope>
    <source>
        <strain evidence="3 4">KCTC 12086</strain>
    </source>
</reference>
<evidence type="ECO:0000256" key="1">
    <source>
        <dbReference type="SAM" id="SignalP"/>
    </source>
</evidence>
<evidence type="ECO:0000259" key="2">
    <source>
        <dbReference type="Pfam" id="PF09994"/>
    </source>
</evidence>
<dbReference type="PATRIC" id="fig|161398.10.peg.2053"/>
<feature type="domain" description="T6SS Phospholipase effector Tle1-like catalytic" evidence="2">
    <location>
        <begin position="61"/>
        <end position="173"/>
    </location>
</feature>
<dbReference type="Pfam" id="PF09994">
    <property type="entry name" value="T6SS_Tle1-like_cat"/>
    <property type="match status" value="1"/>
</dbReference>
<gene>
    <name evidence="3" type="ORF">PP2015_2021</name>
</gene>
<feature type="signal peptide" evidence="1">
    <location>
        <begin position="1"/>
        <end position="21"/>
    </location>
</feature>
<evidence type="ECO:0000313" key="4">
    <source>
        <dbReference type="Proteomes" id="UP000061457"/>
    </source>
</evidence>
<dbReference type="EMBL" id="CP013187">
    <property type="protein sequence ID" value="ALO42519.1"/>
    <property type="molecule type" value="Genomic_DNA"/>
</dbReference>
<dbReference type="Proteomes" id="UP000061457">
    <property type="component" value="Chromosome I"/>
</dbReference>
<keyword evidence="1" id="KW-0732">Signal</keyword>
<evidence type="ECO:0000313" key="3">
    <source>
        <dbReference type="EMBL" id="ALO42519.1"/>
    </source>
</evidence>
<dbReference type="AlphaFoldDB" id="A0A0S2K1Y4"/>
<sequence>MRKTALLFLFILTLPSCSSMFSGDTPLPVTFEEREQVKRATSYLKVPRWVSNTDNKKIRYYVVAFDGTGNDKNNIEDNSRQTVVAYLFNLLTKVYSYDGEYYKGPGTQTFYPARKLDSAQCYSCKSIAKNALRDLEAYLKGSIDYSSNTEVRVITIGFSRGAAIARHFMNIVSDKFQTSLYLDKNIQGAPLVRTLGILYDTVATSVEDELKLEIASSTDFLLHFIANDESRRLFPVIKDFDVNFFPLRGSLQTLDFNRCPPPEIYTSERMVQIALPGAHSDIGASYKSGLGNYYRVYGEIALSKLGLIDKNHFVIENATFTSGKHDSRGVLDNIYDFIFGEEQRGFERKKSVRLSKDEFDLLDARLYEMHLDMHGFNYSIDSKSTGAIVFDVRKNGNSLQLLNSYNFISKVKIEYNMKLKQHSITYSFPSSSTESTIIVSDKVWDSIPENQDTRIELVELNSDKAHGLYLFVNCQFEKIYMNLALTTN</sequence>
<proteinExistence type="predicted"/>
<protein>
    <recommendedName>
        <fullName evidence="2">T6SS Phospholipase effector Tle1-like catalytic domain-containing protein</fullName>
    </recommendedName>
</protein>
<dbReference type="KEGG" id="pphe:PP2015_2021"/>
<feature type="chain" id="PRO_5006600923" description="T6SS Phospholipase effector Tle1-like catalytic domain-containing protein" evidence="1">
    <location>
        <begin position="22"/>
        <end position="488"/>
    </location>
</feature>
<dbReference type="PANTHER" id="PTHR33840">
    <property type="match status" value="1"/>
</dbReference>